<evidence type="ECO:0000313" key="12">
    <source>
        <dbReference type="EMBL" id="WWD80413.1"/>
    </source>
</evidence>
<organism evidence="12 13">
    <name type="scientific">Alkalicoccus halolimnae</name>
    <dbReference type="NCBI Taxonomy" id="1667239"/>
    <lineage>
        <taxon>Bacteria</taxon>
        <taxon>Bacillati</taxon>
        <taxon>Bacillota</taxon>
        <taxon>Bacilli</taxon>
        <taxon>Bacillales</taxon>
        <taxon>Bacillaceae</taxon>
        <taxon>Alkalicoccus</taxon>
    </lineage>
</organism>
<dbReference type="Proteomes" id="UP000321816">
    <property type="component" value="Chromosome"/>
</dbReference>
<keyword evidence="6" id="KW-0598">Phosphotransferase system</keyword>
<evidence type="ECO:0000256" key="6">
    <source>
        <dbReference type="ARBA" id="ARBA00022683"/>
    </source>
</evidence>
<keyword evidence="5" id="KW-0808">Transferase</keyword>
<evidence type="ECO:0000256" key="7">
    <source>
        <dbReference type="ARBA" id="ARBA00022777"/>
    </source>
</evidence>
<comment type="function">
    <text evidence="8">The phosphoenolpyruvate-dependent sugar phosphotransferase system (sugar PTS), a major carbohydrate active transport system, catalyzes the phosphorylation of incoming sugar substrates concomitantly with their translocation across the cell membrane. The enzyme II UlaABC PTS system is involved in ascorbate transport.</text>
</comment>
<evidence type="ECO:0000256" key="5">
    <source>
        <dbReference type="ARBA" id="ARBA00022679"/>
    </source>
</evidence>
<accession>A0A5C7F6W5</accession>
<protein>
    <recommendedName>
        <fullName evidence="9">Ascorbate-specific PTS system EIIA component</fullName>
    </recommendedName>
    <alternativeName>
        <fullName evidence="10">Ascorbate-specific phosphotransferase enzyme IIA component</fullName>
    </alternativeName>
</protein>
<dbReference type="EMBL" id="CP144914">
    <property type="protein sequence ID" value="WWD80413.1"/>
    <property type="molecule type" value="Genomic_DNA"/>
</dbReference>
<evidence type="ECO:0000256" key="3">
    <source>
        <dbReference type="ARBA" id="ARBA00022490"/>
    </source>
</evidence>
<reference evidence="12 13" key="1">
    <citation type="submission" date="2024-01" db="EMBL/GenBank/DDBJ databases">
        <title>Complete Genome Sequence of Alkalicoccus halolimnae BZ-SZ-XJ29T, a Moderately Halophilic Bacterium Isolated from a Salt Lake.</title>
        <authorList>
            <person name="Zhao B."/>
        </authorList>
    </citation>
    <scope>NUCLEOTIDE SEQUENCE [LARGE SCALE GENOMIC DNA]</scope>
    <source>
        <strain evidence="12 13">BZ-SZ-XJ29</strain>
    </source>
</reference>
<dbReference type="PANTHER" id="PTHR36203:SF1">
    <property type="entry name" value="ASCORBATE-SPECIFIC PTS SYSTEM EIIA COMPONENT"/>
    <property type="match status" value="1"/>
</dbReference>
<feature type="domain" description="PTS EIIA type-2" evidence="11">
    <location>
        <begin position="3"/>
        <end position="144"/>
    </location>
</feature>
<dbReference type="GO" id="GO:0016301">
    <property type="term" value="F:kinase activity"/>
    <property type="evidence" value="ECO:0007669"/>
    <property type="project" value="UniProtKB-KW"/>
</dbReference>
<dbReference type="Pfam" id="PF00359">
    <property type="entry name" value="PTS_EIIA_2"/>
    <property type="match status" value="1"/>
</dbReference>
<evidence type="ECO:0000256" key="2">
    <source>
        <dbReference type="ARBA" id="ARBA00022448"/>
    </source>
</evidence>
<keyword evidence="13" id="KW-1185">Reference proteome</keyword>
<keyword evidence="7" id="KW-0418">Kinase</keyword>
<dbReference type="RefSeq" id="WP_147803894.1">
    <property type="nucleotide sequence ID" value="NZ_CP144914.1"/>
</dbReference>
<dbReference type="InterPro" id="IPR051351">
    <property type="entry name" value="Ascorbate-PTS_EIIA_comp"/>
</dbReference>
<name>A0A5C7F6W5_9BACI</name>
<dbReference type="KEGG" id="ahal:FTX54_002285"/>
<dbReference type="GO" id="GO:0009401">
    <property type="term" value="P:phosphoenolpyruvate-dependent sugar phosphotransferase system"/>
    <property type="evidence" value="ECO:0007669"/>
    <property type="project" value="UniProtKB-KW"/>
</dbReference>
<evidence type="ECO:0000256" key="4">
    <source>
        <dbReference type="ARBA" id="ARBA00022553"/>
    </source>
</evidence>
<evidence type="ECO:0000256" key="10">
    <source>
        <dbReference type="ARBA" id="ARBA00042072"/>
    </source>
</evidence>
<keyword evidence="2" id="KW-0813">Transport</keyword>
<proteinExistence type="predicted"/>
<dbReference type="InterPro" id="IPR002178">
    <property type="entry name" value="PTS_EIIA_type-2_dom"/>
</dbReference>
<dbReference type="GO" id="GO:0005737">
    <property type="term" value="C:cytoplasm"/>
    <property type="evidence" value="ECO:0007669"/>
    <property type="project" value="UniProtKB-SubCell"/>
</dbReference>
<keyword evidence="12" id="KW-0762">Sugar transport</keyword>
<evidence type="ECO:0000259" key="11">
    <source>
        <dbReference type="PROSITE" id="PS51094"/>
    </source>
</evidence>
<evidence type="ECO:0000256" key="1">
    <source>
        <dbReference type="ARBA" id="ARBA00004496"/>
    </source>
</evidence>
<evidence type="ECO:0000256" key="8">
    <source>
        <dbReference type="ARBA" id="ARBA00037387"/>
    </source>
</evidence>
<dbReference type="SUPFAM" id="SSF55804">
    <property type="entry name" value="Phoshotransferase/anion transport protein"/>
    <property type="match status" value="1"/>
</dbReference>
<dbReference type="AlphaFoldDB" id="A0A5C7F6W5"/>
<evidence type="ECO:0000313" key="13">
    <source>
        <dbReference type="Proteomes" id="UP000321816"/>
    </source>
</evidence>
<sequence length="145" mass="15861">MLSEYLEETIQLKNSVSSWEESIRTAAEPLLNQGKINDSYVQDMISNVHEFGSYIVIIPGVAMPHAQNKGGVNQNGLSLLKLEEPVMYPEEKPVTVIIALAATDSDGHLDLIADLAAILGDNDIKNSLEKASSKDEIIRVIKSIE</sequence>
<dbReference type="InterPro" id="IPR016152">
    <property type="entry name" value="PTrfase/Anion_transptr"/>
</dbReference>
<dbReference type="Gene3D" id="3.40.930.10">
    <property type="entry name" value="Mannitol-specific EII, Chain A"/>
    <property type="match status" value="1"/>
</dbReference>
<dbReference type="PANTHER" id="PTHR36203">
    <property type="entry name" value="ASCORBATE-SPECIFIC PTS SYSTEM EIIA COMPONENT"/>
    <property type="match status" value="1"/>
</dbReference>
<keyword evidence="4" id="KW-0597">Phosphoprotein</keyword>
<dbReference type="OrthoDB" id="369398at2"/>
<evidence type="ECO:0000256" key="9">
    <source>
        <dbReference type="ARBA" id="ARBA00041175"/>
    </source>
</evidence>
<comment type="subcellular location">
    <subcellularLocation>
        <location evidence="1">Cytoplasm</location>
    </subcellularLocation>
</comment>
<gene>
    <name evidence="12" type="ORF">FTX54_002285</name>
</gene>
<dbReference type="PROSITE" id="PS51094">
    <property type="entry name" value="PTS_EIIA_TYPE_2"/>
    <property type="match status" value="1"/>
</dbReference>
<dbReference type="CDD" id="cd00211">
    <property type="entry name" value="PTS_IIA_fru"/>
    <property type="match status" value="1"/>
</dbReference>
<keyword evidence="3" id="KW-0963">Cytoplasm</keyword>